<dbReference type="PANTHER" id="PTHR24348">
    <property type="entry name" value="SERINE/THREONINE-PROTEIN KINASE UNC-51-RELATED"/>
    <property type="match status" value="1"/>
</dbReference>
<dbReference type="SUPFAM" id="SSF56112">
    <property type="entry name" value="Protein kinase-like (PK-like)"/>
    <property type="match status" value="1"/>
</dbReference>
<dbReference type="GO" id="GO:0004674">
    <property type="term" value="F:protein serine/threonine kinase activity"/>
    <property type="evidence" value="ECO:0007669"/>
    <property type="project" value="UniProtKB-EC"/>
</dbReference>
<proteinExistence type="predicted"/>
<feature type="binding site" evidence="3">
    <location>
        <position position="44"/>
    </location>
    <ligand>
        <name>ATP</name>
        <dbReference type="ChEBI" id="CHEBI:30616"/>
    </ligand>
</feature>
<dbReference type="InterPro" id="IPR017441">
    <property type="entry name" value="Protein_kinase_ATP_BS"/>
</dbReference>
<dbReference type="Pfam" id="PF00069">
    <property type="entry name" value="Pkinase"/>
    <property type="match status" value="1"/>
</dbReference>
<organism evidence="5 6">
    <name type="scientific">Microcoleus anatoxicus PTRS2</name>
    <dbReference type="NCBI Taxonomy" id="2705321"/>
    <lineage>
        <taxon>Bacteria</taxon>
        <taxon>Bacillati</taxon>
        <taxon>Cyanobacteriota</taxon>
        <taxon>Cyanophyceae</taxon>
        <taxon>Oscillatoriophycideae</taxon>
        <taxon>Oscillatoriales</taxon>
        <taxon>Microcoleaceae</taxon>
        <taxon>Microcoleus</taxon>
        <taxon>Microcoleus anatoxicus</taxon>
    </lineage>
</organism>
<keyword evidence="5" id="KW-0418">Kinase</keyword>
<accession>A0ABU8YLF3</accession>
<dbReference type="InterPro" id="IPR011009">
    <property type="entry name" value="Kinase-like_dom_sf"/>
</dbReference>
<dbReference type="Gene3D" id="1.10.510.10">
    <property type="entry name" value="Transferase(Phosphotransferase) domain 1"/>
    <property type="match status" value="1"/>
</dbReference>
<name>A0ABU8YLF3_9CYAN</name>
<evidence type="ECO:0000256" key="2">
    <source>
        <dbReference type="ARBA" id="ARBA00022840"/>
    </source>
</evidence>
<evidence type="ECO:0000256" key="3">
    <source>
        <dbReference type="PROSITE-ProRule" id="PRU10141"/>
    </source>
</evidence>
<dbReference type="InterPro" id="IPR000719">
    <property type="entry name" value="Prot_kinase_dom"/>
</dbReference>
<dbReference type="EMBL" id="JBBLXS010000104">
    <property type="protein sequence ID" value="MEK0185229.1"/>
    <property type="molecule type" value="Genomic_DNA"/>
</dbReference>
<comment type="caution">
    <text evidence="5">The sequence shown here is derived from an EMBL/GenBank/DDBJ whole genome shotgun (WGS) entry which is preliminary data.</text>
</comment>
<evidence type="ECO:0000313" key="5">
    <source>
        <dbReference type="EMBL" id="MEK0185229.1"/>
    </source>
</evidence>
<keyword evidence="2 3" id="KW-0067">ATP-binding</keyword>
<dbReference type="CDD" id="cd14014">
    <property type="entry name" value="STKc_PknB_like"/>
    <property type="match status" value="1"/>
</dbReference>
<dbReference type="InterPro" id="IPR008271">
    <property type="entry name" value="Ser/Thr_kinase_AS"/>
</dbReference>
<dbReference type="PROSITE" id="PS50011">
    <property type="entry name" value="PROTEIN_KINASE_DOM"/>
    <property type="match status" value="1"/>
</dbReference>
<evidence type="ECO:0000256" key="1">
    <source>
        <dbReference type="ARBA" id="ARBA00022741"/>
    </source>
</evidence>
<feature type="domain" description="Protein kinase" evidence="4">
    <location>
        <begin position="15"/>
        <end position="261"/>
    </location>
</feature>
<keyword evidence="1 3" id="KW-0547">Nucleotide-binding</keyword>
<reference evidence="5 6" key="1">
    <citation type="journal article" date="2020" name="Harmful Algae">
        <title>Molecular and morphological characterization of a novel dihydroanatoxin-a producing Microcoleus species (cyanobacteria) from the Russian River, California, USA.</title>
        <authorList>
            <person name="Conklin K.Y."/>
            <person name="Stancheva R."/>
            <person name="Otten T.G."/>
            <person name="Fadness R."/>
            <person name="Boyer G.L."/>
            <person name="Read B."/>
            <person name="Zhang X."/>
            <person name="Sheath R.G."/>
        </authorList>
    </citation>
    <scope>NUCLEOTIDE SEQUENCE [LARGE SCALE GENOMIC DNA]</scope>
    <source>
        <strain evidence="5 6">PTRS2</strain>
    </source>
</reference>
<gene>
    <name evidence="5" type="ORF">WMG39_10185</name>
</gene>
<evidence type="ECO:0000259" key="4">
    <source>
        <dbReference type="PROSITE" id="PS50011"/>
    </source>
</evidence>
<dbReference type="Proteomes" id="UP001384579">
    <property type="component" value="Unassembled WGS sequence"/>
</dbReference>
<dbReference type="InterPro" id="IPR045269">
    <property type="entry name" value="Atg1-like"/>
</dbReference>
<keyword evidence="6" id="KW-1185">Reference proteome</keyword>
<dbReference type="SMART" id="SM00220">
    <property type="entry name" value="S_TKc"/>
    <property type="match status" value="1"/>
</dbReference>
<dbReference type="PROSITE" id="PS00108">
    <property type="entry name" value="PROTEIN_KINASE_ST"/>
    <property type="match status" value="1"/>
</dbReference>
<feature type="non-terminal residue" evidence="5">
    <location>
        <position position="261"/>
    </location>
</feature>
<keyword evidence="5" id="KW-0808">Transferase</keyword>
<dbReference type="EC" id="2.7.11.1" evidence="5"/>
<sequence length="261" mass="28839">MQHWTKGQQLHEGEYLIEEILGGGGFGVTYRAQNRKAGKLVAIKTLNAIQQGKADFAKRQEKFMNEALCLAKCHHPHVVEVYEVFQEGDLWCMVMELLDGTNLAEYLEDNGILSEEKALPIIQQVGNALSFIHKQGFTHQDVKPQNIMLRTPPAPLAKGGEREISSFHQGGEREISSPPLTKGGQGGAVLIDFGLARQATVPGKLRTNSNSGTECFAPLELLEKRAEFGAYTDVYSLAATLYVMLTGKLPFPSQFRKQNIP</sequence>
<dbReference type="RefSeq" id="WP_340541435.1">
    <property type="nucleotide sequence ID" value="NZ_JBBLXS010000104.1"/>
</dbReference>
<protein>
    <submittedName>
        <fullName evidence="5">Serine/threonine-protein kinase</fullName>
        <ecNumber evidence="5">2.7.11.1</ecNumber>
    </submittedName>
</protein>
<dbReference type="PROSITE" id="PS00107">
    <property type="entry name" value="PROTEIN_KINASE_ATP"/>
    <property type="match status" value="1"/>
</dbReference>
<evidence type="ECO:0000313" key="6">
    <source>
        <dbReference type="Proteomes" id="UP001384579"/>
    </source>
</evidence>